<gene>
    <name evidence="2" type="ORF">D0Y65_009392</name>
</gene>
<name>A0A445KZD6_GLYSO</name>
<comment type="caution">
    <text evidence="2">The sequence shown here is derived from an EMBL/GenBank/DDBJ whole genome shotgun (WGS) entry which is preliminary data.</text>
</comment>
<keyword evidence="3" id="KW-1185">Reference proteome</keyword>
<feature type="region of interest" description="Disordered" evidence="1">
    <location>
        <begin position="219"/>
        <end position="249"/>
    </location>
</feature>
<evidence type="ECO:0000313" key="3">
    <source>
        <dbReference type="Proteomes" id="UP000289340"/>
    </source>
</evidence>
<organism evidence="2 3">
    <name type="scientific">Glycine soja</name>
    <name type="common">Wild soybean</name>
    <dbReference type="NCBI Taxonomy" id="3848"/>
    <lineage>
        <taxon>Eukaryota</taxon>
        <taxon>Viridiplantae</taxon>
        <taxon>Streptophyta</taxon>
        <taxon>Embryophyta</taxon>
        <taxon>Tracheophyta</taxon>
        <taxon>Spermatophyta</taxon>
        <taxon>Magnoliopsida</taxon>
        <taxon>eudicotyledons</taxon>
        <taxon>Gunneridae</taxon>
        <taxon>Pentapetalae</taxon>
        <taxon>rosids</taxon>
        <taxon>fabids</taxon>
        <taxon>Fabales</taxon>
        <taxon>Fabaceae</taxon>
        <taxon>Papilionoideae</taxon>
        <taxon>50 kb inversion clade</taxon>
        <taxon>NPAAA clade</taxon>
        <taxon>indigoferoid/millettioid clade</taxon>
        <taxon>Phaseoleae</taxon>
        <taxon>Glycine</taxon>
        <taxon>Glycine subgen. Soja</taxon>
    </lineage>
</organism>
<dbReference type="GO" id="GO:0016301">
    <property type="term" value="F:kinase activity"/>
    <property type="evidence" value="ECO:0007669"/>
    <property type="project" value="UniProtKB-KW"/>
</dbReference>
<dbReference type="Proteomes" id="UP000289340">
    <property type="component" value="Chromosome 4"/>
</dbReference>
<evidence type="ECO:0000313" key="2">
    <source>
        <dbReference type="EMBL" id="RZC16086.1"/>
    </source>
</evidence>
<feature type="compositionally biased region" description="Pro residues" evidence="1">
    <location>
        <begin position="220"/>
        <end position="239"/>
    </location>
</feature>
<dbReference type="EMBL" id="QZWG01000004">
    <property type="protein sequence ID" value="RZC16086.1"/>
    <property type="molecule type" value="Genomic_DNA"/>
</dbReference>
<dbReference type="AlphaFoldDB" id="A0A445KZD6"/>
<accession>A0A445KZD6</accession>
<dbReference type="FunFam" id="3.30.200.20:FF:000578">
    <property type="entry name" value="Mitogen-activated protein kinase"/>
    <property type="match status" value="1"/>
</dbReference>
<keyword evidence="2" id="KW-0418">Kinase</keyword>
<evidence type="ECO:0000256" key="1">
    <source>
        <dbReference type="SAM" id="MobiDB-lite"/>
    </source>
</evidence>
<protein>
    <submittedName>
        <fullName evidence="2">Mitogen-activated protein kinase 15 isoform A</fullName>
    </submittedName>
</protein>
<keyword evidence="2" id="KW-0808">Transferase</keyword>
<proteinExistence type="predicted"/>
<reference evidence="2 3" key="1">
    <citation type="submission" date="2018-09" db="EMBL/GenBank/DDBJ databases">
        <title>A high-quality reference genome of wild soybean provides a powerful tool to mine soybean genomes.</title>
        <authorList>
            <person name="Xie M."/>
            <person name="Chung C.Y.L."/>
            <person name="Li M.-W."/>
            <person name="Wong F.-L."/>
            <person name="Chan T.-F."/>
            <person name="Lam H.-M."/>
        </authorList>
    </citation>
    <scope>NUCLEOTIDE SEQUENCE [LARGE SCALE GENOMIC DNA]</scope>
    <source>
        <strain evidence="3">cv. W05</strain>
        <tissue evidence="2">Hypocotyl of etiolated seedlings</tissue>
    </source>
</reference>
<sequence length="249" mass="28540">MNCEPSTQPISKLEFEFERRKLTKDDVRELIYGEILEYHPQMLQEYLRGGDQTSFMYPRFLWMVRIGGGEYRVDKGAAPKMLNCLINRIPEAALMARSYLPSMISVTIWRKDLSKSEEAERSPRAVERWWWTHVFLRTRHPLCVPPPEDPMGQAVGMEDPPTSMYNLFAPIEDDPYVPIAPVSPVHDFVIPPIPPLCYPYAPVPYKGYGPLIPRVHFRDPPPSPIAPKTPIHPPIPVPSPNRQSDMPKG</sequence>